<organism evidence="1 2">
    <name type="scientific">Sphagnum jensenii</name>
    <dbReference type="NCBI Taxonomy" id="128206"/>
    <lineage>
        <taxon>Eukaryota</taxon>
        <taxon>Viridiplantae</taxon>
        <taxon>Streptophyta</taxon>
        <taxon>Embryophyta</taxon>
        <taxon>Bryophyta</taxon>
        <taxon>Sphagnophytina</taxon>
        <taxon>Sphagnopsida</taxon>
        <taxon>Sphagnales</taxon>
        <taxon>Sphagnaceae</taxon>
        <taxon>Sphagnum</taxon>
    </lineage>
</organism>
<name>A0ABP1BNE0_9BRYO</name>
<evidence type="ECO:0000313" key="1">
    <source>
        <dbReference type="EMBL" id="CAK9877535.1"/>
    </source>
</evidence>
<dbReference type="Proteomes" id="UP001497522">
    <property type="component" value="Chromosome 6"/>
</dbReference>
<protein>
    <submittedName>
        <fullName evidence="1">Uncharacterized protein</fullName>
    </submittedName>
</protein>
<dbReference type="EMBL" id="OZ023707">
    <property type="protein sequence ID" value="CAK9877535.1"/>
    <property type="molecule type" value="Genomic_DNA"/>
</dbReference>
<evidence type="ECO:0000313" key="2">
    <source>
        <dbReference type="Proteomes" id="UP001497522"/>
    </source>
</evidence>
<proteinExistence type="predicted"/>
<reference evidence="1" key="1">
    <citation type="submission" date="2024-03" db="EMBL/GenBank/DDBJ databases">
        <authorList>
            <consortium name="ELIXIR-Norway"/>
            <consortium name="Elixir Norway"/>
        </authorList>
    </citation>
    <scope>NUCLEOTIDE SEQUENCE</scope>
</reference>
<gene>
    <name evidence="1" type="ORF">CSSPJE1EN2_LOCUS19360</name>
</gene>
<accession>A0ABP1BNE0</accession>
<keyword evidence="2" id="KW-1185">Reference proteome</keyword>
<sequence>MLIDLETITACPFQLPEGFQYFREWSIEMLEGNLYTPMSDMYQLGRLLEKDVHWMTEIPESALQFIRKLKSKECIAAMALSDPWLSDLVL</sequence>